<evidence type="ECO:0000313" key="2">
    <source>
        <dbReference type="Proteomes" id="UP000192756"/>
    </source>
</evidence>
<gene>
    <name evidence="1" type="ORF">SAMN04488524_3312</name>
</gene>
<protein>
    <submittedName>
        <fullName evidence="1">Uncharacterized protein</fullName>
    </submittedName>
</protein>
<dbReference type="EMBL" id="FWXT01000002">
    <property type="protein sequence ID" value="SMC89357.1"/>
    <property type="molecule type" value="Genomic_DNA"/>
</dbReference>
<sequence>MKTIRHITNLTGLKKAREYFEAHPEDQDNGKPHPDEIGF</sequence>
<keyword evidence="2" id="KW-1185">Reference proteome</keyword>
<accession>A0A1W2CVS8</accession>
<name>A0A1W2CVS8_9SPHI</name>
<proteinExistence type="predicted"/>
<reference evidence="2" key="1">
    <citation type="submission" date="2017-04" db="EMBL/GenBank/DDBJ databases">
        <authorList>
            <person name="Varghese N."/>
            <person name="Submissions S."/>
        </authorList>
    </citation>
    <scope>NUCLEOTIDE SEQUENCE [LARGE SCALE GENOMIC DNA]</scope>
    <source>
        <strain evidence="2">DSM 12126</strain>
    </source>
</reference>
<dbReference type="Proteomes" id="UP000192756">
    <property type="component" value="Unassembled WGS sequence"/>
</dbReference>
<organism evidence="1 2">
    <name type="scientific">Pedobacter africanus</name>
    <dbReference type="NCBI Taxonomy" id="151894"/>
    <lineage>
        <taxon>Bacteria</taxon>
        <taxon>Pseudomonadati</taxon>
        <taxon>Bacteroidota</taxon>
        <taxon>Sphingobacteriia</taxon>
        <taxon>Sphingobacteriales</taxon>
        <taxon>Sphingobacteriaceae</taxon>
        <taxon>Pedobacter</taxon>
    </lineage>
</organism>
<evidence type="ECO:0000313" key="1">
    <source>
        <dbReference type="EMBL" id="SMC89357.1"/>
    </source>
</evidence>
<dbReference type="STRING" id="151894.SAMN04488524_3312"/>
<dbReference type="AlphaFoldDB" id="A0A1W2CVS8"/>